<evidence type="ECO:0000313" key="2">
    <source>
        <dbReference type="Proteomes" id="UP000324222"/>
    </source>
</evidence>
<dbReference type="EMBL" id="VSRR010027938">
    <property type="protein sequence ID" value="MPC68493.1"/>
    <property type="molecule type" value="Genomic_DNA"/>
</dbReference>
<accession>A0A5B7HEE2</accession>
<proteinExistence type="predicted"/>
<comment type="caution">
    <text evidence="1">The sequence shown here is derived from an EMBL/GenBank/DDBJ whole genome shotgun (WGS) entry which is preliminary data.</text>
</comment>
<keyword evidence="2" id="KW-1185">Reference proteome</keyword>
<organism evidence="1 2">
    <name type="scientific">Portunus trituberculatus</name>
    <name type="common">Swimming crab</name>
    <name type="synonym">Neptunus trituberculatus</name>
    <dbReference type="NCBI Taxonomy" id="210409"/>
    <lineage>
        <taxon>Eukaryota</taxon>
        <taxon>Metazoa</taxon>
        <taxon>Ecdysozoa</taxon>
        <taxon>Arthropoda</taxon>
        <taxon>Crustacea</taxon>
        <taxon>Multicrustacea</taxon>
        <taxon>Malacostraca</taxon>
        <taxon>Eumalacostraca</taxon>
        <taxon>Eucarida</taxon>
        <taxon>Decapoda</taxon>
        <taxon>Pleocyemata</taxon>
        <taxon>Brachyura</taxon>
        <taxon>Eubrachyura</taxon>
        <taxon>Portunoidea</taxon>
        <taxon>Portunidae</taxon>
        <taxon>Portuninae</taxon>
        <taxon>Portunus</taxon>
    </lineage>
</organism>
<protein>
    <submittedName>
        <fullName evidence="1">Uncharacterized protein</fullName>
    </submittedName>
</protein>
<dbReference type="AlphaFoldDB" id="A0A5B7HEE2"/>
<name>A0A5B7HEE2_PORTR</name>
<sequence>MTLTSSLPHTPYRATALLPSPYNYRLSFFMTHTPCTPYMPSSTNPEGRPKQTFLKSPFCCPSFFPSEPES</sequence>
<gene>
    <name evidence="1" type="ORF">E2C01_062695</name>
</gene>
<reference evidence="1 2" key="1">
    <citation type="submission" date="2019-05" db="EMBL/GenBank/DDBJ databases">
        <title>Another draft genome of Portunus trituberculatus and its Hox gene families provides insights of decapod evolution.</title>
        <authorList>
            <person name="Jeong J.-H."/>
            <person name="Song I."/>
            <person name="Kim S."/>
            <person name="Choi T."/>
            <person name="Kim D."/>
            <person name="Ryu S."/>
            <person name="Kim W."/>
        </authorList>
    </citation>
    <scope>NUCLEOTIDE SEQUENCE [LARGE SCALE GENOMIC DNA]</scope>
    <source>
        <tissue evidence="1">Muscle</tissue>
    </source>
</reference>
<dbReference type="Proteomes" id="UP000324222">
    <property type="component" value="Unassembled WGS sequence"/>
</dbReference>
<evidence type="ECO:0000313" key="1">
    <source>
        <dbReference type="EMBL" id="MPC68493.1"/>
    </source>
</evidence>